<dbReference type="AlphaFoldDB" id="A0A1V9X114"/>
<feature type="binding site" evidence="11">
    <location>
        <position position="342"/>
    </location>
    <ligand>
        <name>NAD(+)</name>
        <dbReference type="ChEBI" id="CHEBI:57540"/>
    </ligand>
</feature>
<dbReference type="GO" id="GO:0005759">
    <property type="term" value="C:mitochondrial matrix"/>
    <property type="evidence" value="ECO:0007669"/>
    <property type="project" value="UniProtKB-SubCell"/>
</dbReference>
<dbReference type="SUPFAM" id="SSF48179">
    <property type="entry name" value="6-phosphogluconate dehydrogenase C-terminal domain-like"/>
    <property type="match status" value="1"/>
</dbReference>
<accession>A0A1V9X114</accession>
<dbReference type="Gene3D" id="1.10.1040.10">
    <property type="entry name" value="N-(1-d-carboxylethyl)-l-norvaline Dehydrogenase, domain 2"/>
    <property type="match status" value="1"/>
</dbReference>
<feature type="binding site" evidence="12">
    <location>
        <position position="110"/>
    </location>
    <ligand>
        <name>CoA</name>
        <dbReference type="ChEBI" id="CHEBI:57287"/>
    </ligand>
</feature>
<dbReference type="Proteomes" id="UP000192247">
    <property type="component" value="Unassembled WGS sequence"/>
</dbReference>
<dbReference type="PIRSF" id="PIRSF000105">
    <property type="entry name" value="HCDH"/>
    <property type="match status" value="1"/>
</dbReference>
<keyword evidence="8" id="KW-0496">Mitochondrion</keyword>
<proteinExistence type="inferred from homology"/>
<comment type="pathway">
    <text evidence="2">Lipid metabolism; fatty acid beta-oxidation.</text>
</comment>
<dbReference type="GO" id="GO:0006635">
    <property type="term" value="P:fatty acid beta-oxidation"/>
    <property type="evidence" value="ECO:0007669"/>
    <property type="project" value="TreeGrafter"/>
</dbReference>
<dbReference type="InterPro" id="IPR036291">
    <property type="entry name" value="NAD(P)-bd_dom_sf"/>
</dbReference>
<evidence type="ECO:0000256" key="9">
    <source>
        <dbReference type="ARBA" id="ARBA00049556"/>
    </source>
</evidence>
<feature type="domain" description="3-hydroxyacyl-CoA dehydrogenase NAD binding" evidence="14">
    <location>
        <begin position="67"/>
        <end position="251"/>
    </location>
</feature>
<feature type="binding site" evidence="11">
    <location>
        <position position="159"/>
    </location>
    <ligand>
        <name>NAD(+)</name>
        <dbReference type="ChEBI" id="CHEBI:57540"/>
    </ligand>
</feature>
<gene>
    <name evidence="15" type="ORF">BIW11_13672</name>
</gene>
<dbReference type="PANTHER" id="PTHR43561:SF3">
    <property type="entry name" value="HYDROXYACYL-COENZYME A DEHYDROGENASE, MITOCHONDRIAL"/>
    <property type="match status" value="1"/>
</dbReference>
<dbReference type="Pfam" id="PF00725">
    <property type="entry name" value="3HCDH"/>
    <property type="match status" value="1"/>
</dbReference>
<evidence type="ECO:0000256" key="6">
    <source>
        <dbReference type="ARBA" id="ARBA00023027"/>
    </source>
</evidence>
<dbReference type="OrthoDB" id="5958943at2759"/>
<dbReference type="Gene3D" id="3.40.50.720">
    <property type="entry name" value="NAD(P)-binding Rossmann-like Domain"/>
    <property type="match status" value="1"/>
</dbReference>
<evidence type="ECO:0000256" key="12">
    <source>
        <dbReference type="PIRSR" id="PIRSR000105-3"/>
    </source>
</evidence>
<feature type="binding site" evidence="11">
    <location>
        <position position="210"/>
    </location>
    <ligand>
        <name>NAD(+)</name>
        <dbReference type="ChEBI" id="CHEBI:57540"/>
    </ligand>
</feature>
<dbReference type="PANTHER" id="PTHR43561">
    <property type="match status" value="1"/>
</dbReference>
<evidence type="ECO:0000256" key="8">
    <source>
        <dbReference type="ARBA" id="ARBA00023128"/>
    </source>
</evidence>
<evidence type="ECO:0000256" key="11">
    <source>
        <dbReference type="PIRSR" id="PIRSR000105-2"/>
    </source>
</evidence>
<comment type="catalytic activity">
    <reaction evidence="9">
        <text>a (3S)-3-hydroxyacyl-CoA + NAD(+) = a 3-oxoacyl-CoA + NADH + H(+)</text>
        <dbReference type="Rhea" id="RHEA:22432"/>
        <dbReference type="ChEBI" id="CHEBI:15378"/>
        <dbReference type="ChEBI" id="CHEBI:57318"/>
        <dbReference type="ChEBI" id="CHEBI:57540"/>
        <dbReference type="ChEBI" id="CHEBI:57945"/>
        <dbReference type="ChEBI" id="CHEBI:90726"/>
        <dbReference type="EC" id="1.1.1.35"/>
    </reaction>
</comment>
<dbReference type="FunFam" id="3.40.50.720:FF:000258">
    <property type="entry name" value="Hydroxyacyl-coenzyme A dehydrogenase, mitochondrial"/>
    <property type="match status" value="1"/>
</dbReference>
<keyword evidence="5" id="KW-0560">Oxidoreductase</keyword>
<comment type="subcellular location">
    <subcellularLocation>
        <location evidence="1">Mitochondrion matrix</location>
    </subcellularLocation>
</comment>
<dbReference type="Pfam" id="PF02737">
    <property type="entry name" value="3HCDH_N"/>
    <property type="match status" value="1"/>
</dbReference>
<protein>
    <submittedName>
        <fullName evidence="15">Hydroxyacyl-coenzyme A dehydrogenase</fullName>
    </submittedName>
</protein>
<dbReference type="InterPro" id="IPR052242">
    <property type="entry name" value="Mito_3-hydroxyacyl-CoA_DH"/>
</dbReference>
<dbReference type="InterPro" id="IPR013328">
    <property type="entry name" value="6PGD_dom2"/>
</dbReference>
<feature type="binding site" evidence="11">
    <location>
        <position position="94"/>
    </location>
    <ligand>
        <name>NAD(+)</name>
        <dbReference type="ChEBI" id="CHEBI:57540"/>
    </ligand>
</feature>
<reference evidence="15 16" key="1">
    <citation type="journal article" date="2017" name="Gigascience">
        <title>Draft genome of the honey bee ectoparasitic mite, Tropilaelaps mercedesae, is shaped by the parasitic life history.</title>
        <authorList>
            <person name="Dong X."/>
            <person name="Armstrong S.D."/>
            <person name="Xia D."/>
            <person name="Makepeace B.L."/>
            <person name="Darby A.C."/>
            <person name="Kadowaki T."/>
        </authorList>
    </citation>
    <scope>NUCLEOTIDE SEQUENCE [LARGE SCALE GENOMIC DNA]</scope>
    <source>
        <strain evidence="15">Wuxi-XJTLU</strain>
    </source>
</reference>
<keyword evidence="7" id="KW-0443">Lipid metabolism</keyword>
<dbReference type="GO" id="GO:0003857">
    <property type="term" value="F:(3S)-3-hydroxyacyl-CoA dehydrogenase (NAD+) activity"/>
    <property type="evidence" value="ECO:0007669"/>
    <property type="project" value="UniProtKB-EC"/>
</dbReference>
<sequence length="355" mass="38482">MDNALAGLWICNRAKVHGGKTNLNEVSSFSSQKTGLINTRKDNIMLGATISVRALSRSAAVSQINRVTIIGGGAMGSGIAQVAAQAGNQVTIVDQKQELLDKSVKGISGSLQRVVKKKFADDAKAGEEFAKKTMSLIKTSTSPENAVKDTDLVVEAIVENLEIKQKLFASLDKVAPQGVIFASNTSSLSITEIASFTKREDRFGGLHFFNPVPVMKLLEVIRAHKTSDETNTKITEWGKLIGKTTIACKDTPGFVVNRLLVPSLMEAIRMLERGDASARDIDTGMKLGAGHPMGPFELADYVGLDVTKFIIDGWHKKFPENPLFNPSPLLDNMIAENKLGIKTGEGFFKYDKSKK</sequence>
<evidence type="ECO:0000256" key="4">
    <source>
        <dbReference type="ARBA" id="ARBA00022832"/>
    </source>
</evidence>
<dbReference type="STRING" id="418985.A0A1V9X114"/>
<evidence type="ECO:0000256" key="2">
    <source>
        <dbReference type="ARBA" id="ARBA00005005"/>
    </source>
</evidence>
<dbReference type="InParanoid" id="A0A1V9X114"/>
<dbReference type="EMBL" id="MNPL01029600">
    <property type="protein sequence ID" value="OQR67194.1"/>
    <property type="molecule type" value="Genomic_DNA"/>
</dbReference>
<feature type="domain" description="3-hydroxyacyl-CoA dehydrogenase C-terminal" evidence="13">
    <location>
        <begin position="253"/>
        <end position="350"/>
    </location>
</feature>
<feature type="site" description="Important for catalytic activity" evidence="10">
    <location>
        <position position="207"/>
    </location>
</feature>
<feature type="binding site" evidence="12">
    <location>
        <position position="117"/>
    </location>
    <ligand>
        <name>CoA</name>
        <dbReference type="ChEBI" id="CHEBI:57287"/>
    </ligand>
</feature>
<keyword evidence="6 11" id="KW-0520">NAD</keyword>
<evidence type="ECO:0000313" key="16">
    <source>
        <dbReference type="Proteomes" id="UP000192247"/>
    </source>
</evidence>
<evidence type="ECO:0000256" key="10">
    <source>
        <dbReference type="PIRSR" id="PIRSR000105-1"/>
    </source>
</evidence>
<dbReference type="GO" id="GO:0070403">
    <property type="term" value="F:NAD+ binding"/>
    <property type="evidence" value="ECO:0007669"/>
    <property type="project" value="InterPro"/>
</dbReference>
<dbReference type="InterPro" id="IPR006108">
    <property type="entry name" value="3HC_DH_C"/>
</dbReference>
<comment type="caution">
    <text evidence="15">The sequence shown here is derived from an EMBL/GenBank/DDBJ whole genome shotgun (WGS) entry which is preliminary data.</text>
</comment>
<evidence type="ECO:0000256" key="3">
    <source>
        <dbReference type="ARBA" id="ARBA00009463"/>
    </source>
</evidence>
<evidence type="ECO:0000256" key="7">
    <source>
        <dbReference type="ARBA" id="ARBA00023098"/>
    </source>
</evidence>
<feature type="binding site" evidence="11">
    <location>
        <begin position="71"/>
        <end position="76"/>
    </location>
    <ligand>
        <name>NAD(+)</name>
        <dbReference type="ChEBI" id="CHEBI:57540"/>
    </ligand>
</feature>
<evidence type="ECO:0000256" key="5">
    <source>
        <dbReference type="ARBA" id="ARBA00023002"/>
    </source>
</evidence>
<organism evidence="15 16">
    <name type="scientific">Tropilaelaps mercedesae</name>
    <dbReference type="NCBI Taxonomy" id="418985"/>
    <lineage>
        <taxon>Eukaryota</taxon>
        <taxon>Metazoa</taxon>
        <taxon>Ecdysozoa</taxon>
        <taxon>Arthropoda</taxon>
        <taxon>Chelicerata</taxon>
        <taxon>Arachnida</taxon>
        <taxon>Acari</taxon>
        <taxon>Parasitiformes</taxon>
        <taxon>Mesostigmata</taxon>
        <taxon>Gamasina</taxon>
        <taxon>Dermanyssoidea</taxon>
        <taxon>Laelapidae</taxon>
        <taxon>Tropilaelaps</taxon>
    </lineage>
</organism>
<dbReference type="SUPFAM" id="SSF51735">
    <property type="entry name" value="NAD(P)-binding Rossmann-fold domains"/>
    <property type="match status" value="1"/>
</dbReference>
<keyword evidence="4" id="KW-0276">Fatty acid metabolism</keyword>
<comment type="similarity">
    <text evidence="3">Belongs to the 3-hydroxyacyl-CoA dehydrogenase family.</text>
</comment>
<evidence type="ECO:0000259" key="13">
    <source>
        <dbReference type="Pfam" id="PF00725"/>
    </source>
</evidence>
<dbReference type="InterPro" id="IPR022694">
    <property type="entry name" value="3-OHacyl-CoA_DH"/>
</dbReference>
<keyword evidence="16" id="KW-1185">Reference proteome</keyword>
<dbReference type="InterPro" id="IPR008927">
    <property type="entry name" value="6-PGluconate_DH-like_C_sf"/>
</dbReference>
<evidence type="ECO:0000259" key="14">
    <source>
        <dbReference type="Pfam" id="PF02737"/>
    </source>
</evidence>
<dbReference type="InterPro" id="IPR006176">
    <property type="entry name" value="3-OHacyl-CoA_DH_NAD-bd"/>
</dbReference>
<evidence type="ECO:0000256" key="1">
    <source>
        <dbReference type="ARBA" id="ARBA00004305"/>
    </source>
</evidence>
<feature type="binding site" evidence="11">
    <location>
        <position position="164"/>
    </location>
    <ligand>
        <name>NAD(+)</name>
        <dbReference type="ChEBI" id="CHEBI:57540"/>
    </ligand>
</feature>
<name>A0A1V9X114_9ACAR</name>
<feature type="binding site" evidence="11">
    <location>
        <position position="186"/>
    </location>
    <ligand>
        <name>NAD(+)</name>
        <dbReference type="ChEBI" id="CHEBI:57540"/>
    </ligand>
</feature>
<feature type="binding site" evidence="12">
    <location>
        <position position="186"/>
    </location>
    <ligand>
        <name>CoA</name>
        <dbReference type="ChEBI" id="CHEBI:57287"/>
    </ligand>
</feature>
<evidence type="ECO:0000313" key="15">
    <source>
        <dbReference type="EMBL" id="OQR67194.1"/>
    </source>
</evidence>